<keyword evidence="2 11" id="KW-0812">Transmembrane</keyword>
<keyword evidence="3" id="KW-0677">Repeat</keyword>
<keyword evidence="7" id="KW-0675">Receptor</keyword>
<evidence type="ECO:0000256" key="1">
    <source>
        <dbReference type="ARBA" id="ARBA00004167"/>
    </source>
</evidence>
<feature type="region of interest" description="Disordered" evidence="10">
    <location>
        <begin position="422"/>
        <end position="486"/>
    </location>
</feature>
<keyword evidence="12" id="KW-0732">Signal</keyword>
<feature type="compositionally biased region" description="Polar residues" evidence="10">
    <location>
        <begin position="358"/>
        <end position="397"/>
    </location>
</feature>
<evidence type="ECO:0000256" key="12">
    <source>
        <dbReference type="SAM" id="SignalP"/>
    </source>
</evidence>
<feature type="compositionally biased region" description="Low complexity" evidence="10">
    <location>
        <begin position="506"/>
        <end position="517"/>
    </location>
</feature>
<dbReference type="InterPro" id="IPR007110">
    <property type="entry name" value="Ig-like_dom"/>
</dbReference>
<keyword evidence="5 11" id="KW-0472">Membrane</keyword>
<dbReference type="EMBL" id="JAZGQO010000002">
    <property type="protein sequence ID" value="KAK6192598.1"/>
    <property type="molecule type" value="Genomic_DNA"/>
</dbReference>
<dbReference type="InterPro" id="IPR013783">
    <property type="entry name" value="Ig-like_fold"/>
</dbReference>
<keyword evidence="6 9" id="KW-1015">Disulfide bond</keyword>
<dbReference type="GO" id="GO:0043235">
    <property type="term" value="C:receptor complex"/>
    <property type="evidence" value="ECO:0007669"/>
    <property type="project" value="TreeGrafter"/>
</dbReference>
<evidence type="ECO:0000256" key="9">
    <source>
        <dbReference type="PROSITE-ProRule" id="PRU00124"/>
    </source>
</evidence>
<evidence type="ECO:0000256" key="2">
    <source>
        <dbReference type="ARBA" id="ARBA00022692"/>
    </source>
</evidence>
<dbReference type="PANTHER" id="PTHR22722:SF15">
    <property type="entry name" value="LOW-DENSITY LIPOPROTEIN RECEPTOR-RELATED"/>
    <property type="match status" value="1"/>
</dbReference>
<name>A0AAN8KCU5_PATCE</name>
<feature type="disulfide bond" evidence="9">
    <location>
        <begin position="145"/>
        <end position="160"/>
    </location>
</feature>
<dbReference type="InterPro" id="IPR036055">
    <property type="entry name" value="LDL_receptor-like_sf"/>
</dbReference>
<dbReference type="InterPro" id="IPR036179">
    <property type="entry name" value="Ig-like_dom_sf"/>
</dbReference>
<dbReference type="Pfam" id="PF13927">
    <property type="entry name" value="Ig_3"/>
    <property type="match status" value="1"/>
</dbReference>
<comment type="caution">
    <text evidence="9">Lacks conserved residue(s) required for the propagation of feature annotation.</text>
</comment>
<dbReference type="GO" id="GO:0016324">
    <property type="term" value="C:apical plasma membrane"/>
    <property type="evidence" value="ECO:0007669"/>
    <property type="project" value="TreeGrafter"/>
</dbReference>
<feature type="transmembrane region" description="Helical" evidence="11">
    <location>
        <begin position="235"/>
        <end position="257"/>
    </location>
</feature>
<feature type="region of interest" description="Disordered" evidence="10">
    <location>
        <begin position="347"/>
        <end position="397"/>
    </location>
</feature>
<evidence type="ECO:0000259" key="13">
    <source>
        <dbReference type="PROSITE" id="PS50835"/>
    </source>
</evidence>
<evidence type="ECO:0000256" key="10">
    <source>
        <dbReference type="SAM" id="MobiDB-lite"/>
    </source>
</evidence>
<feature type="region of interest" description="Disordered" evidence="10">
    <location>
        <begin position="594"/>
        <end position="622"/>
    </location>
</feature>
<evidence type="ECO:0000256" key="3">
    <source>
        <dbReference type="ARBA" id="ARBA00022737"/>
    </source>
</evidence>
<evidence type="ECO:0000256" key="11">
    <source>
        <dbReference type="SAM" id="Phobius"/>
    </source>
</evidence>
<feature type="compositionally biased region" description="Low complexity" evidence="10">
    <location>
        <begin position="602"/>
        <end position="613"/>
    </location>
</feature>
<dbReference type="Gene3D" id="2.60.40.10">
    <property type="entry name" value="Immunoglobulins"/>
    <property type="match status" value="1"/>
</dbReference>
<organism evidence="14 15">
    <name type="scientific">Patella caerulea</name>
    <name type="common">Rayed Mediterranean limpet</name>
    <dbReference type="NCBI Taxonomy" id="87958"/>
    <lineage>
        <taxon>Eukaryota</taxon>
        <taxon>Metazoa</taxon>
        <taxon>Spiralia</taxon>
        <taxon>Lophotrochozoa</taxon>
        <taxon>Mollusca</taxon>
        <taxon>Gastropoda</taxon>
        <taxon>Patellogastropoda</taxon>
        <taxon>Patelloidea</taxon>
        <taxon>Patellidae</taxon>
        <taxon>Patella</taxon>
    </lineage>
</organism>
<dbReference type="Proteomes" id="UP001347796">
    <property type="component" value="Unassembled WGS sequence"/>
</dbReference>
<feature type="compositionally biased region" description="Polar residues" evidence="10">
    <location>
        <begin position="521"/>
        <end position="532"/>
    </location>
</feature>
<dbReference type="SMART" id="SM00409">
    <property type="entry name" value="IG"/>
    <property type="match status" value="1"/>
</dbReference>
<dbReference type="PROSITE" id="PS50068">
    <property type="entry name" value="LDLRA_2"/>
    <property type="match status" value="2"/>
</dbReference>
<keyword evidence="15" id="KW-1185">Reference proteome</keyword>
<evidence type="ECO:0000256" key="4">
    <source>
        <dbReference type="ARBA" id="ARBA00022989"/>
    </source>
</evidence>
<accession>A0AAN8KCU5</accession>
<evidence type="ECO:0000256" key="6">
    <source>
        <dbReference type="ARBA" id="ARBA00023157"/>
    </source>
</evidence>
<feature type="domain" description="Ig-like" evidence="13">
    <location>
        <begin position="17"/>
        <end position="110"/>
    </location>
</feature>
<dbReference type="InterPro" id="IPR002172">
    <property type="entry name" value="LDrepeatLR_classA_rpt"/>
</dbReference>
<feature type="signal peptide" evidence="12">
    <location>
        <begin position="1"/>
        <end position="20"/>
    </location>
</feature>
<evidence type="ECO:0000256" key="7">
    <source>
        <dbReference type="ARBA" id="ARBA00023170"/>
    </source>
</evidence>
<feature type="compositionally biased region" description="Low complexity" evidence="10">
    <location>
        <begin position="451"/>
        <end position="473"/>
    </location>
</feature>
<proteinExistence type="predicted"/>
<dbReference type="PRINTS" id="PR00261">
    <property type="entry name" value="LDLRECEPTOR"/>
</dbReference>
<sequence>MRKGFIVCVLLLLISEPICSVSELIITPQSVDGIEGDVLTVKCQARNLRYPPKNIFWTRQSLSTDEHKQNFYQHRENNVTSSFHIIKLHRSDAGIYKCVLITYDNTETVNKLTLHVARKSISPSCGHTRFRCMTGDNCIFLRYRCDGTPHCADQSDEKDCPRSVCESKFRCGNSRCIDHIFLCDGSDDCGDYSDELNDNCRLIHMENSKIDDVTLVSPTPIDPDADHFNWLKTTVYIVIGCTVALVIFISFIVIIVFRVKMKRLRARRVARALERHRRHQSGSQHGRPSEHEAFLPVGSNSHYGNIIVNVNNGVQYVPNSEFGGLMEAPPSYAEVVGVELEVRDSPPPAYSTIDRNPKNTVETATNTSRHDLSSTVATPNLMQTQHQSSNSIQTVPENRAQSSNIFTSVEGAVGAIRASHSNINPNSANISSTNIDNSVGHRLSPPPPSCPSTSSHDNTPRVISPRPSASSSSHDNHSVSPPPSNIFMCVEGAVKHLNRPSSSADETTNTPSTSETPVAETPTQASHDSASTRPADETLANQDTDVIPAASGHLAVCGGKIFLRSDSSSSTGTSAVNPPIKGHLEVKGGQIVIKPERNTPGPVSDVPRSSDSDTGSLGRGALQVREGRIVLR</sequence>
<evidence type="ECO:0000256" key="5">
    <source>
        <dbReference type="ARBA" id="ARBA00023136"/>
    </source>
</evidence>
<gene>
    <name evidence="14" type="ORF">SNE40_004042</name>
</gene>
<dbReference type="Gene3D" id="4.10.400.10">
    <property type="entry name" value="Low-density Lipoprotein Receptor"/>
    <property type="match status" value="2"/>
</dbReference>
<reference evidence="14 15" key="1">
    <citation type="submission" date="2024-01" db="EMBL/GenBank/DDBJ databases">
        <title>The genome of the rayed Mediterranean limpet Patella caerulea (Linnaeus, 1758).</title>
        <authorList>
            <person name="Anh-Thu Weber A."/>
            <person name="Halstead-Nussloch G."/>
        </authorList>
    </citation>
    <scope>NUCLEOTIDE SEQUENCE [LARGE SCALE GENOMIC DNA]</scope>
    <source>
        <strain evidence="14">AATW-2023a</strain>
        <tissue evidence="14">Whole specimen</tissue>
    </source>
</reference>
<dbReference type="GO" id="GO:0042562">
    <property type="term" value="F:hormone binding"/>
    <property type="evidence" value="ECO:0007669"/>
    <property type="project" value="TreeGrafter"/>
</dbReference>
<feature type="chain" id="PRO_5042820556" description="Ig-like domain-containing protein" evidence="12">
    <location>
        <begin position="21"/>
        <end position="632"/>
    </location>
</feature>
<evidence type="ECO:0000313" key="14">
    <source>
        <dbReference type="EMBL" id="KAK6192598.1"/>
    </source>
</evidence>
<dbReference type="PROSITE" id="PS01209">
    <property type="entry name" value="LDLRA_1"/>
    <property type="match status" value="2"/>
</dbReference>
<dbReference type="SUPFAM" id="SSF48726">
    <property type="entry name" value="Immunoglobulin"/>
    <property type="match status" value="1"/>
</dbReference>
<evidence type="ECO:0000313" key="15">
    <source>
        <dbReference type="Proteomes" id="UP001347796"/>
    </source>
</evidence>
<comment type="caution">
    <text evidence="14">The sequence shown here is derived from an EMBL/GenBank/DDBJ whole genome shotgun (WGS) entry which is preliminary data.</text>
</comment>
<feature type="compositionally biased region" description="Low complexity" evidence="10">
    <location>
        <begin position="422"/>
        <end position="435"/>
    </location>
</feature>
<dbReference type="SUPFAM" id="SSF57424">
    <property type="entry name" value="LDL receptor-like module"/>
    <property type="match status" value="2"/>
</dbReference>
<dbReference type="PANTHER" id="PTHR22722">
    <property type="entry name" value="LOW-DENSITY LIPOPROTEIN RECEPTOR-RELATED PROTEIN 2-RELATED"/>
    <property type="match status" value="1"/>
</dbReference>
<dbReference type="SMART" id="SM00192">
    <property type="entry name" value="LDLa"/>
    <property type="match status" value="2"/>
</dbReference>
<dbReference type="InterPro" id="IPR051221">
    <property type="entry name" value="LDLR-related"/>
</dbReference>
<dbReference type="InterPro" id="IPR023415">
    <property type="entry name" value="LDLR_class-A_CS"/>
</dbReference>
<protein>
    <recommendedName>
        <fullName evidence="13">Ig-like domain-containing protein</fullName>
    </recommendedName>
</protein>
<keyword evidence="4 11" id="KW-1133">Transmembrane helix</keyword>
<comment type="subcellular location">
    <subcellularLocation>
        <location evidence="1">Membrane</location>
        <topology evidence="1">Single-pass membrane protein</topology>
    </subcellularLocation>
</comment>
<dbReference type="PROSITE" id="PS50835">
    <property type="entry name" value="IG_LIKE"/>
    <property type="match status" value="1"/>
</dbReference>
<dbReference type="AlphaFoldDB" id="A0AAN8KCU5"/>
<feature type="region of interest" description="Disordered" evidence="10">
    <location>
        <begin position="275"/>
        <end position="294"/>
    </location>
</feature>
<dbReference type="Pfam" id="PF00057">
    <property type="entry name" value="Ldl_recept_a"/>
    <property type="match status" value="2"/>
</dbReference>
<feature type="disulfide bond" evidence="9">
    <location>
        <begin position="171"/>
        <end position="189"/>
    </location>
</feature>
<feature type="region of interest" description="Disordered" evidence="10">
    <location>
        <begin position="498"/>
        <end position="535"/>
    </location>
</feature>
<keyword evidence="8" id="KW-0325">Glycoprotein</keyword>
<evidence type="ECO:0000256" key="8">
    <source>
        <dbReference type="ARBA" id="ARBA00023180"/>
    </source>
</evidence>
<dbReference type="GO" id="GO:0006898">
    <property type="term" value="P:receptor-mediated endocytosis"/>
    <property type="evidence" value="ECO:0007669"/>
    <property type="project" value="TreeGrafter"/>
</dbReference>
<dbReference type="CDD" id="cd00112">
    <property type="entry name" value="LDLa"/>
    <property type="match status" value="2"/>
</dbReference>
<dbReference type="InterPro" id="IPR003599">
    <property type="entry name" value="Ig_sub"/>
</dbReference>